<sequence length="299" mass="32156">MIEVRALTKRYGEVLAVDDLSFTVESGRITGFLGPNGAGKSTTMRMLLGLHAPTSGDAFIMGKRYRDLRDPMRVVGALLDPKSAHPGRTGRDHLRWLCRGGRIPLKRADELLGRVGLEHAADRRVGGYSLGMCQRLGIAAMLLGDPGALLLDEPLNGLDPQGIVWLRDLLRGLADEGRTVFLSSHLMNEMEATADHVLVVRSGRLVADVSAAELSHRAGGESVRVSSPGARDLETLLPASATVTWKEADTFTVTGVPAAAIGDLAAARGIALHELATDRMRLEDAFMELTARPEKEGPR</sequence>
<dbReference type="GO" id="GO:0016887">
    <property type="term" value="F:ATP hydrolysis activity"/>
    <property type="evidence" value="ECO:0007669"/>
    <property type="project" value="InterPro"/>
</dbReference>
<evidence type="ECO:0000256" key="1">
    <source>
        <dbReference type="ARBA" id="ARBA00005417"/>
    </source>
</evidence>
<dbReference type="PANTHER" id="PTHR43335:SF4">
    <property type="entry name" value="ABC TRANSPORTER, ATP-BINDING PROTEIN"/>
    <property type="match status" value="1"/>
</dbReference>
<dbReference type="GO" id="GO:0005524">
    <property type="term" value="F:ATP binding"/>
    <property type="evidence" value="ECO:0007669"/>
    <property type="project" value="UniProtKB-KW"/>
</dbReference>
<dbReference type="PANTHER" id="PTHR43335">
    <property type="entry name" value="ABC TRANSPORTER, ATP-BINDING PROTEIN"/>
    <property type="match status" value="1"/>
</dbReference>
<dbReference type="RefSeq" id="WP_161112402.1">
    <property type="nucleotide sequence ID" value="NZ_WWHY01000001.1"/>
</dbReference>
<name>A0A7K2IT37_9ACTN</name>
<dbReference type="Gene3D" id="3.40.50.300">
    <property type="entry name" value="P-loop containing nucleotide triphosphate hydrolases"/>
    <property type="match status" value="1"/>
</dbReference>
<dbReference type="PROSITE" id="PS00211">
    <property type="entry name" value="ABC_TRANSPORTER_1"/>
    <property type="match status" value="1"/>
</dbReference>
<evidence type="ECO:0000256" key="2">
    <source>
        <dbReference type="ARBA" id="ARBA00022448"/>
    </source>
</evidence>
<keyword evidence="2" id="KW-0813">Transport</keyword>
<accession>A0A7K2IT37</accession>
<dbReference type="Pfam" id="PF00005">
    <property type="entry name" value="ABC_tran"/>
    <property type="match status" value="1"/>
</dbReference>
<evidence type="ECO:0000313" key="7">
    <source>
        <dbReference type="Proteomes" id="UP000467124"/>
    </source>
</evidence>
<dbReference type="CDD" id="cd03268">
    <property type="entry name" value="ABC_BcrA_bacitracin_resist"/>
    <property type="match status" value="1"/>
</dbReference>
<dbReference type="InterPro" id="IPR003593">
    <property type="entry name" value="AAA+_ATPase"/>
</dbReference>
<evidence type="ECO:0000313" key="6">
    <source>
        <dbReference type="EMBL" id="MYR33073.1"/>
    </source>
</evidence>
<dbReference type="InterPro" id="IPR003439">
    <property type="entry name" value="ABC_transporter-like_ATP-bd"/>
</dbReference>
<dbReference type="EMBL" id="WWHY01000001">
    <property type="protein sequence ID" value="MYR33073.1"/>
    <property type="molecule type" value="Genomic_DNA"/>
</dbReference>
<organism evidence="6 7">
    <name type="scientific">Nocardiopsis alba</name>
    <dbReference type="NCBI Taxonomy" id="53437"/>
    <lineage>
        <taxon>Bacteria</taxon>
        <taxon>Bacillati</taxon>
        <taxon>Actinomycetota</taxon>
        <taxon>Actinomycetes</taxon>
        <taxon>Streptosporangiales</taxon>
        <taxon>Nocardiopsidaceae</taxon>
        <taxon>Nocardiopsis</taxon>
    </lineage>
</organism>
<evidence type="ECO:0000259" key="5">
    <source>
        <dbReference type="PROSITE" id="PS50893"/>
    </source>
</evidence>
<dbReference type="Proteomes" id="UP000467124">
    <property type="component" value="Unassembled WGS sequence"/>
</dbReference>
<evidence type="ECO:0000256" key="3">
    <source>
        <dbReference type="ARBA" id="ARBA00022741"/>
    </source>
</evidence>
<keyword evidence="4 6" id="KW-0067">ATP-binding</keyword>
<gene>
    <name evidence="6" type="ORF">GTW20_12580</name>
</gene>
<protein>
    <submittedName>
        <fullName evidence="6">ATP-binding cassette domain-containing protein</fullName>
    </submittedName>
</protein>
<comment type="similarity">
    <text evidence="1">Belongs to the ABC transporter superfamily.</text>
</comment>
<dbReference type="SMART" id="SM00382">
    <property type="entry name" value="AAA"/>
    <property type="match status" value="1"/>
</dbReference>
<evidence type="ECO:0000256" key="4">
    <source>
        <dbReference type="ARBA" id="ARBA00022840"/>
    </source>
</evidence>
<dbReference type="PROSITE" id="PS50893">
    <property type="entry name" value="ABC_TRANSPORTER_2"/>
    <property type="match status" value="1"/>
</dbReference>
<feature type="domain" description="ABC transporter" evidence="5">
    <location>
        <begin position="2"/>
        <end position="227"/>
    </location>
</feature>
<dbReference type="InterPro" id="IPR027417">
    <property type="entry name" value="P-loop_NTPase"/>
</dbReference>
<proteinExistence type="inferred from homology"/>
<dbReference type="AlphaFoldDB" id="A0A7K2IT37"/>
<comment type="caution">
    <text evidence="6">The sequence shown here is derived from an EMBL/GenBank/DDBJ whole genome shotgun (WGS) entry which is preliminary data.</text>
</comment>
<reference evidence="6 7" key="1">
    <citation type="journal article" date="2019" name="Nat. Commun.">
        <title>The antimicrobial potential of Streptomyces from insect microbiomes.</title>
        <authorList>
            <person name="Chevrette M.G."/>
            <person name="Carlson C.M."/>
            <person name="Ortega H.E."/>
            <person name="Thomas C."/>
            <person name="Ananiev G.E."/>
            <person name="Barns K.J."/>
            <person name="Book A.J."/>
            <person name="Cagnazzo J."/>
            <person name="Carlos C."/>
            <person name="Flanigan W."/>
            <person name="Grubbs K.J."/>
            <person name="Horn H.A."/>
            <person name="Hoffmann F.M."/>
            <person name="Klassen J.L."/>
            <person name="Knack J.J."/>
            <person name="Lewin G.R."/>
            <person name="McDonald B.R."/>
            <person name="Muller L."/>
            <person name="Melo W.G.P."/>
            <person name="Pinto-Tomas A.A."/>
            <person name="Schmitz A."/>
            <person name="Wendt-Pienkowski E."/>
            <person name="Wildman S."/>
            <person name="Zhao M."/>
            <person name="Zhang F."/>
            <person name="Bugni T.S."/>
            <person name="Andes D.R."/>
            <person name="Pupo M.T."/>
            <person name="Currie C.R."/>
        </authorList>
    </citation>
    <scope>NUCLEOTIDE SEQUENCE [LARGE SCALE GENOMIC DNA]</scope>
    <source>
        <strain evidence="6 7">SID5840</strain>
    </source>
</reference>
<dbReference type="SUPFAM" id="SSF52540">
    <property type="entry name" value="P-loop containing nucleoside triphosphate hydrolases"/>
    <property type="match status" value="1"/>
</dbReference>
<dbReference type="InterPro" id="IPR017871">
    <property type="entry name" value="ABC_transporter-like_CS"/>
</dbReference>
<keyword evidence="3" id="KW-0547">Nucleotide-binding</keyword>